<proteinExistence type="inferred from homology"/>
<name>A0A1F7U0S8_9BACT</name>
<keyword evidence="2" id="KW-1003">Cell membrane</keyword>
<dbReference type="EMBL" id="MGDX01000005">
    <property type="protein sequence ID" value="OGL71851.1"/>
    <property type="molecule type" value="Genomic_DNA"/>
</dbReference>
<feature type="transmembrane region" description="Helical" evidence="10">
    <location>
        <begin position="88"/>
        <end position="105"/>
    </location>
</feature>
<evidence type="ECO:0000256" key="1">
    <source>
        <dbReference type="ARBA" id="ARBA00006139"/>
    </source>
</evidence>
<comment type="similarity">
    <text evidence="1 9">Belongs to the peptidase A8 family.</text>
</comment>
<evidence type="ECO:0000256" key="5">
    <source>
        <dbReference type="ARBA" id="ARBA00022750"/>
    </source>
</evidence>
<comment type="caution">
    <text evidence="11">The sequence shown here is derived from an EMBL/GenBank/DDBJ whole genome shotgun (WGS) entry which is preliminary data.</text>
</comment>
<accession>A0A1F7U0S8</accession>
<dbReference type="PROSITE" id="PS00855">
    <property type="entry name" value="SPASE_II"/>
    <property type="match status" value="1"/>
</dbReference>
<organism evidence="11 12">
    <name type="scientific">Candidatus Uhrbacteria bacterium RIFCSPHIGHO2_02_FULL_53_13</name>
    <dbReference type="NCBI Taxonomy" id="1802389"/>
    <lineage>
        <taxon>Bacteria</taxon>
        <taxon>Candidatus Uhriibacteriota</taxon>
    </lineage>
</organism>
<gene>
    <name evidence="11" type="ORF">A3C17_01935</name>
</gene>
<dbReference type="AlphaFoldDB" id="A0A1F7U0S8"/>
<keyword evidence="7 10" id="KW-1133">Transmembrane helix</keyword>
<protein>
    <submittedName>
        <fullName evidence="11">Uncharacterized protein</fullName>
    </submittedName>
</protein>
<keyword evidence="8 10" id="KW-0472">Membrane</keyword>
<keyword evidence="4 10" id="KW-0812">Transmembrane</keyword>
<keyword evidence="5" id="KW-0064">Aspartyl protease</keyword>
<dbReference type="InterPro" id="IPR001872">
    <property type="entry name" value="Peptidase_A8"/>
</dbReference>
<evidence type="ECO:0000256" key="3">
    <source>
        <dbReference type="ARBA" id="ARBA00022670"/>
    </source>
</evidence>
<keyword evidence="6" id="KW-0378">Hydrolase</keyword>
<sequence length="162" mass="17342">MSFHKVAFATTLASFLTVADAVAKVAVQTALPTGSVVIFPRVLEILLHYNAGLVANIPVPMPLVIVITLIVLLGCVIWLRRAWSKEDVTTLVGLILILFGGVGNLTDRLADAHTTDYLLLFGHSVVNLSDGLVLAGIIYLAYTSLSQTKSRTFLPSLRGRAG</sequence>
<dbReference type="GO" id="GO:0006508">
    <property type="term" value="P:proteolysis"/>
    <property type="evidence" value="ECO:0007669"/>
    <property type="project" value="UniProtKB-KW"/>
</dbReference>
<dbReference type="Pfam" id="PF01252">
    <property type="entry name" value="Peptidase_A8"/>
    <property type="match status" value="1"/>
</dbReference>
<dbReference type="PANTHER" id="PTHR33695">
    <property type="entry name" value="LIPOPROTEIN SIGNAL PEPTIDASE"/>
    <property type="match status" value="1"/>
</dbReference>
<evidence type="ECO:0000256" key="2">
    <source>
        <dbReference type="ARBA" id="ARBA00022475"/>
    </source>
</evidence>
<dbReference type="STRING" id="1802389.A3C17_01935"/>
<evidence type="ECO:0000256" key="4">
    <source>
        <dbReference type="ARBA" id="ARBA00022692"/>
    </source>
</evidence>
<dbReference type="GO" id="GO:0004190">
    <property type="term" value="F:aspartic-type endopeptidase activity"/>
    <property type="evidence" value="ECO:0007669"/>
    <property type="project" value="UniProtKB-KW"/>
</dbReference>
<evidence type="ECO:0000313" key="11">
    <source>
        <dbReference type="EMBL" id="OGL71851.1"/>
    </source>
</evidence>
<dbReference type="Proteomes" id="UP000177097">
    <property type="component" value="Unassembled WGS sequence"/>
</dbReference>
<evidence type="ECO:0000313" key="12">
    <source>
        <dbReference type="Proteomes" id="UP000177097"/>
    </source>
</evidence>
<evidence type="ECO:0000256" key="10">
    <source>
        <dbReference type="SAM" id="Phobius"/>
    </source>
</evidence>
<feature type="transmembrane region" description="Helical" evidence="10">
    <location>
        <begin position="117"/>
        <end position="142"/>
    </location>
</feature>
<reference evidence="11 12" key="1">
    <citation type="journal article" date="2016" name="Nat. Commun.">
        <title>Thousands of microbial genomes shed light on interconnected biogeochemical processes in an aquifer system.</title>
        <authorList>
            <person name="Anantharaman K."/>
            <person name="Brown C.T."/>
            <person name="Hug L.A."/>
            <person name="Sharon I."/>
            <person name="Castelle C.J."/>
            <person name="Probst A.J."/>
            <person name="Thomas B.C."/>
            <person name="Singh A."/>
            <person name="Wilkins M.J."/>
            <person name="Karaoz U."/>
            <person name="Brodie E.L."/>
            <person name="Williams K.H."/>
            <person name="Hubbard S.S."/>
            <person name="Banfield J.F."/>
        </authorList>
    </citation>
    <scope>NUCLEOTIDE SEQUENCE [LARGE SCALE GENOMIC DNA]</scope>
</reference>
<dbReference type="GO" id="GO:0016020">
    <property type="term" value="C:membrane"/>
    <property type="evidence" value="ECO:0007669"/>
    <property type="project" value="InterPro"/>
</dbReference>
<evidence type="ECO:0000256" key="8">
    <source>
        <dbReference type="ARBA" id="ARBA00023136"/>
    </source>
</evidence>
<evidence type="ECO:0000256" key="9">
    <source>
        <dbReference type="RuleBase" id="RU004181"/>
    </source>
</evidence>
<dbReference type="PRINTS" id="PR00781">
    <property type="entry name" value="LIPOSIGPTASE"/>
</dbReference>
<dbReference type="PANTHER" id="PTHR33695:SF1">
    <property type="entry name" value="LIPOPROTEIN SIGNAL PEPTIDASE"/>
    <property type="match status" value="1"/>
</dbReference>
<evidence type="ECO:0000256" key="7">
    <source>
        <dbReference type="ARBA" id="ARBA00022989"/>
    </source>
</evidence>
<evidence type="ECO:0000256" key="6">
    <source>
        <dbReference type="ARBA" id="ARBA00022801"/>
    </source>
</evidence>
<feature type="transmembrane region" description="Helical" evidence="10">
    <location>
        <begin position="59"/>
        <end position="79"/>
    </location>
</feature>
<keyword evidence="3" id="KW-0645">Protease</keyword>